<gene>
    <name evidence="3" type="ORF">UFOVP1019_48</name>
    <name evidence="4" type="ORF">UFOVP1618_22</name>
    <name evidence="1" type="ORF">UFOVP846_38</name>
    <name evidence="2" type="ORF">UFOVP940_50</name>
</gene>
<reference evidence="2" key="1">
    <citation type="submission" date="2020-05" db="EMBL/GenBank/DDBJ databases">
        <authorList>
            <person name="Chiriac C."/>
            <person name="Salcher M."/>
            <person name="Ghai R."/>
            <person name="Kavagutti S V."/>
        </authorList>
    </citation>
    <scope>NUCLEOTIDE SEQUENCE</scope>
</reference>
<dbReference type="EMBL" id="LR796969">
    <property type="protein sequence ID" value="CAB4178647.1"/>
    <property type="molecule type" value="Genomic_DNA"/>
</dbReference>
<sequence>MTSVKIYIKLTTLHFVASFAKGNNMTYGTTGAKIPAATSSDKSGERMEKIKGGVAMGKEDAIGSDKLFNTGRTEGICYSHDRKAYSAEDKEQK</sequence>
<dbReference type="EMBL" id="LR796779">
    <property type="protein sequence ID" value="CAB4166576.1"/>
    <property type="molecule type" value="Genomic_DNA"/>
</dbReference>
<dbReference type="EMBL" id="LR796891">
    <property type="protein sequence ID" value="CAB4173335.1"/>
    <property type="molecule type" value="Genomic_DNA"/>
</dbReference>
<evidence type="ECO:0000313" key="4">
    <source>
        <dbReference type="EMBL" id="CAB4219475.1"/>
    </source>
</evidence>
<proteinExistence type="predicted"/>
<name>A0A6J5PVT6_9CAUD</name>
<dbReference type="EMBL" id="LR797482">
    <property type="protein sequence ID" value="CAB4219475.1"/>
    <property type="molecule type" value="Genomic_DNA"/>
</dbReference>
<accession>A0A6J5PVT6</accession>
<protein>
    <submittedName>
        <fullName evidence="2">Uncharacterized protein</fullName>
    </submittedName>
</protein>
<evidence type="ECO:0000313" key="3">
    <source>
        <dbReference type="EMBL" id="CAB4178647.1"/>
    </source>
</evidence>
<evidence type="ECO:0000313" key="2">
    <source>
        <dbReference type="EMBL" id="CAB4173335.1"/>
    </source>
</evidence>
<evidence type="ECO:0000313" key="1">
    <source>
        <dbReference type="EMBL" id="CAB4166576.1"/>
    </source>
</evidence>
<organism evidence="2">
    <name type="scientific">uncultured Caudovirales phage</name>
    <dbReference type="NCBI Taxonomy" id="2100421"/>
    <lineage>
        <taxon>Viruses</taxon>
        <taxon>Duplodnaviria</taxon>
        <taxon>Heunggongvirae</taxon>
        <taxon>Uroviricota</taxon>
        <taxon>Caudoviricetes</taxon>
        <taxon>Peduoviridae</taxon>
        <taxon>Maltschvirus</taxon>
        <taxon>Maltschvirus maltsch</taxon>
    </lineage>
</organism>